<organism evidence="7 8">
    <name type="scientific">Lachnoclostridium phytofermentans</name>
    <dbReference type="NCBI Taxonomy" id="66219"/>
    <lineage>
        <taxon>Bacteria</taxon>
        <taxon>Bacillati</taxon>
        <taxon>Bacillota</taxon>
        <taxon>Clostridia</taxon>
        <taxon>Lachnospirales</taxon>
        <taxon>Lachnospiraceae</taxon>
    </lineage>
</organism>
<dbReference type="AlphaFoldDB" id="A0A3D2XCA5"/>
<dbReference type="Gene3D" id="3.40.50.2300">
    <property type="match status" value="1"/>
</dbReference>
<dbReference type="InterPro" id="IPR011006">
    <property type="entry name" value="CheY-like_superfamily"/>
</dbReference>
<dbReference type="GO" id="GO:0000160">
    <property type="term" value="P:phosphorelay signal transduction system"/>
    <property type="evidence" value="ECO:0007669"/>
    <property type="project" value="InterPro"/>
</dbReference>
<feature type="modified residue" description="4-aspartylphosphate" evidence="3">
    <location>
        <position position="72"/>
    </location>
</feature>
<keyword evidence="4" id="KW-0175">Coiled coil</keyword>
<dbReference type="PANTHER" id="PTHR45228">
    <property type="entry name" value="CYCLIC DI-GMP PHOSPHODIESTERASE TM_0186-RELATED"/>
    <property type="match status" value="1"/>
</dbReference>
<evidence type="ECO:0000259" key="5">
    <source>
        <dbReference type="PROSITE" id="PS50110"/>
    </source>
</evidence>
<dbReference type="InterPro" id="IPR052020">
    <property type="entry name" value="Cyclic_di-GMP/3'3'-cGAMP_PDE"/>
</dbReference>
<evidence type="ECO:0000313" key="8">
    <source>
        <dbReference type="Proteomes" id="UP000262969"/>
    </source>
</evidence>
<comment type="caution">
    <text evidence="7">The sequence shown here is derived from an EMBL/GenBank/DDBJ whole genome shotgun (WGS) entry which is preliminary data.</text>
</comment>
<accession>A0A3D2XCA5</accession>
<dbReference type="Pfam" id="PF13487">
    <property type="entry name" value="HD_5"/>
    <property type="match status" value="1"/>
</dbReference>
<dbReference type="SUPFAM" id="SSF52172">
    <property type="entry name" value="CheY-like"/>
    <property type="match status" value="1"/>
</dbReference>
<dbReference type="EMBL" id="DPVV01000578">
    <property type="protein sequence ID" value="HCL04223.1"/>
    <property type="molecule type" value="Genomic_DNA"/>
</dbReference>
<reference evidence="7 8" key="1">
    <citation type="journal article" date="2018" name="Nat. Biotechnol.">
        <title>A standardized bacterial taxonomy based on genome phylogeny substantially revises the tree of life.</title>
        <authorList>
            <person name="Parks D.H."/>
            <person name="Chuvochina M."/>
            <person name="Waite D.W."/>
            <person name="Rinke C."/>
            <person name="Skarshewski A."/>
            <person name="Chaumeil P.A."/>
            <person name="Hugenholtz P."/>
        </authorList>
    </citation>
    <scope>NUCLEOTIDE SEQUENCE [LARGE SCALE GENOMIC DNA]</scope>
    <source>
        <strain evidence="7">UBA11728</strain>
    </source>
</reference>
<dbReference type="SMART" id="SM00471">
    <property type="entry name" value="HDc"/>
    <property type="match status" value="1"/>
</dbReference>
<evidence type="ECO:0000259" key="6">
    <source>
        <dbReference type="PROSITE" id="PS51832"/>
    </source>
</evidence>
<dbReference type="SMART" id="SM00448">
    <property type="entry name" value="REC"/>
    <property type="match status" value="1"/>
</dbReference>
<dbReference type="CDD" id="cd19920">
    <property type="entry name" value="REC_PA4781-like"/>
    <property type="match status" value="1"/>
</dbReference>
<proteinExistence type="predicted"/>
<comment type="function">
    <text evidence="2">May play the central regulatory role in sporulation. It may be an element of the effector pathway responsible for the activation of sporulation genes in response to nutritional stress. Spo0A may act in concert with spo0H (a sigma factor) to control the expression of some genes that are critical to the sporulation process.</text>
</comment>
<dbReference type="CDD" id="cd00077">
    <property type="entry name" value="HDc"/>
    <property type="match status" value="1"/>
</dbReference>
<dbReference type="PROSITE" id="PS50110">
    <property type="entry name" value="RESPONSE_REGULATORY"/>
    <property type="match status" value="1"/>
</dbReference>
<feature type="domain" description="HD-GYP" evidence="6">
    <location>
        <begin position="166"/>
        <end position="369"/>
    </location>
</feature>
<evidence type="ECO:0000256" key="3">
    <source>
        <dbReference type="PROSITE-ProRule" id="PRU00169"/>
    </source>
</evidence>
<gene>
    <name evidence="7" type="ORF">DHW61_17755</name>
</gene>
<keyword evidence="3" id="KW-0597">Phosphoprotein</keyword>
<dbReference type="Proteomes" id="UP000262969">
    <property type="component" value="Unassembled WGS sequence"/>
</dbReference>
<dbReference type="InterPro" id="IPR037522">
    <property type="entry name" value="HD_GYP_dom"/>
</dbReference>
<evidence type="ECO:0000313" key="7">
    <source>
        <dbReference type="EMBL" id="HCL04223.1"/>
    </source>
</evidence>
<evidence type="ECO:0000256" key="4">
    <source>
        <dbReference type="SAM" id="Coils"/>
    </source>
</evidence>
<dbReference type="PROSITE" id="PS51832">
    <property type="entry name" value="HD_GYP"/>
    <property type="match status" value="1"/>
</dbReference>
<feature type="coiled-coil region" evidence="4">
    <location>
        <begin position="141"/>
        <end position="172"/>
    </location>
</feature>
<sequence length="369" mass="42338">MANDRIYGVDDLELGEQTIQEANILIVDDVIANLIVLTEMIRKSGYVARPVTSVKQATQAIEATLPQLILLDISMPDMDGFEWCERLKKDAKTRDIPIIFISAMNSTEDKIRGFNLGAVDFISKPFEHEEVSLRISTHLKIHRMQQELEMYNQKLQKLVKEQMEKIETEEKNLIYAMARMCEARDKVRENHIENIGKNSRLLAMSLHFSGLYEAEISQDYIDTIELASALHDIGKIFIPDNILQKKGKLTIDEEKILESHTELGAKNLSEAYAQSEYNDFLKMAIDIAKYHHEKYDGTGYPMGLRGKEIPLSARIVTVVNMYDNLLRDYADKGEGAHIEALQRMKLEANHSLDPDIIEIFLKIQRQLKR</sequence>
<name>A0A3D2XCA5_9FIRM</name>
<dbReference type="Pfam" id="PF00072">
    <property type="entry name" value="Response_reg"/>
    <property type="match status" value="1"/>
</dbReference>
<evidence type="ECO:0000256" key="2">
    <source>
        <dbReference type="ARBA" id="ARBA00024867"/>
    </source>
</evidence>
<feature type="domain" description="Response regulatory" evidence="5">
    <location>
        <begin position="23"/>
        <end position="139"/>
    </location>
</feature>
<protein>
    <recommendedName>
        <fullName evidence="1">Stage 0 sporulation protein A homolog</fullName>
    </recommendedName>
</protein>
<dbReference type="InterPro" id="IPR001789">
    <property type="entry name" value="Sig_transdc_resp-reg_receiver"/>
</dbReference>
<dbReference type="SUPFAM" id="SSF109604">
    <property type="entry name" value="HD-domain/PDEase-like"/>
    <property type="match status" value="1"/>
</dbReference>
<dbReference type="InterPro" id="IPR003607">
    <property type="entry name" value="HD/PDEase_dom"/>
</dbReference>
<dbReference type="Gene3D" id="1.10.3210.10">
    <property type="entry name" value="Hypothetical protein af1432"/>
    <property type="match status" value="1"/>
</dbReference>
<evidence type="ECO:0000256" key="1">
    <source>
        <dbReference type="ARBA" id="ARBA00018672"/>
    </source>
</evidence>